<accession>A0AAJ1VE62</accession>
<dbReference type="AlphaFoldDB" id="A0AAJ1VE62"/>
<protein>
    <submittedName>
        <fullName evidence="1">Uncharacterized protein</fullName>
    </submittedName>
</protein>
<dbReference type="EMBL" id="JAUFQH010000002">
    <property type="protein sequence ID" value="MDN3617998.1"/>
    <property type="molecule type" value="Genomic_DNA"/>
</dbReference>
<sequence length="411" mass="48127">MQKLIKANLYRSESISVSGKLVQRYNKCLVKLGFTKTKLTSFSIDGVGWSPEIAEEKGVPFYLNNGEANTHAILITPKQKGLPVYNPFNSFDRELMKMVFKKHEKTINDITRDSAICVEFDQKIDVFYEPLDVLRYKDITIKFHLIDNLSKAKEAQLQLVELFNYENNFIDEDIHKKLLTSAKKYGDLRERNLSVEEITFTTDSFYTKAFGGVYLLRDLVTPVLIFENEATYKEAIQDTTYDVLMYHISHKEMIEKLISYNVLELDLEEETTKKRYKRIQKYMFSSYLKETTHPVKDILEDGILFKSYLNKIDISARKKIMGLELFLEKKKVSKNINPLDIIDEEMYVSLHKPHSSLLPNHQDLIWSLLVNIAPKDVLFLYWYDKEQFYKLFKNLEDSTQDWVIGAVKSGF</sequence>
<dbReference type="RefSeq" id="WP_261972883.1">
    <property type="nucleotide sequence ID" value="NZ_CP103460.1"/>
</dbReference>
<dbReference type="Proteomes" id="UP001228636">
    <property type="component" value="Unassembled WGS sequence"/>
</dbReference>
<gene>
    <name evidence="1" type="ORF">QWY81_00855</name>
</gene>
<organism evidence="1 2">
    <name type="scientific">Polaribacter sejongensis</name>
    <dbReference type="NCBI Taxonomy" id="985043"/>
    <lineage>
        <taxon>Bacteria</taxon>
        <taxon>Pseudomonadati</taxon>
        <taxon>Bacteroidota</taxon>
        <taxon>Flavobacteriia</taxon>
        <taxon>Flavobacteriales</taxon>
        <taxon>Flavobacteriaceae</taxon>
    </lineage>
</organism>
<name>A0AAJ1VE62_9FLAO</name>
<evidence type="ECO:0000313" key="2">
    <source>
        <dbReference type="Proteomes" id="UP001228636"/>
    </source>
</evidence>
<proteinExistence type="predicted"/>
<dbReference type="Pfam" id="PF20343">
    <property type="entry name" value="DUF6638"/>
    <property type="match status" value="1"/>
</dbReference>
<comment type="caution">
    <text evidence="1">The sequence shown here is derived from an EMBL/GenBank/DDBJ whole genome shotgun (WGS) entry which is preliminary data.</text>
</comment>
<dbReference type="InterPro" id="IPR046578">
    <property type="entry name" value="DUF6638"/>
</dbReference>
<reference evidence="1 2" key="1">
    <citation type="journal article" date="2014" name="Int. J. Syst. Evol. Microbiol.">
        <title>Complete genome sequence of Corynebacterium casei LMG S-19264T (=DSM 44701T), isolated from a smear-ripened cheese.</title>
        <authorList>
            <consortium name="US DOE Joint Genome Institute (JGI-PGF)"/>
            <person name="Walter F."/>
            <person name="Albersmeier A."/>
            <person name="Kalinowski J."/>
            <person name="Ruckert C."/>
        </authorList>
    </citation>
    <scope>NUCLEOTIDE SEQUENCE [LARGE SCALE GENOMIC DNA]</scope>
    <source>
        <strain evidence="1 2">CECT 8670</strain>
    </source>
</reference>
<evidence type="ECO:0000313" key="1">
    <source>
        <dbReference type="EMBL" id="MDN3617998.1"/>
    </source>
</evidence>